<evidence type="ECO:0000256" key="1">
    <source>
        <dbReference type="ARBA" id="ARBA00022448"/>
    </source>
</evidence>
<evidence type="ECO:0000256" key="3">
    <source>
        <dbReference type="ARBA" id="ARBA00022840"/>
    </source>
</evidence>
<dbReference type="GO" id="GO:0016887">
    <property type="term" value="F:ATP hydrolysis activity"/>
    <property type="evidence" value="ECO:0007669"/>
    <property type="project" value="InterPro"/>
</dbReference>
<sequence>MSDTVTSETVIEVSGLGKQFVKDAVGIVALRDFDLTIAQGSFVTVLGRSGCGKSTMLNLLAGLTTPTSGTVSYRGRPVAGPRTEVGYLTQSDTLMPWRSVHKNVELPLEIAGVPAQRRTEHAAELIGKVGLEGFERHYPRELSGGMRRRVSLARMLAGDPETLLMDEPFGALDAQLRGELQAELLRLWADGGQTVVFVTHDIEEALLLGDRVVVLGPVGRIVLDRPIDLPRPRDADELRIDPEFVALHRELTAALREGAR</sequence>
<keyword evidence="6" id="KW-1185">Reference proteome</keyword>
<dbReference type="InterPro" id="IPR027417">
    <property type="entry name" value="P-loop_NTPase"/>
</dbReference>
<dbReference type="Pfam" id="PF00005">
    <property type="entry name" value="ABC_tran"/>
    <property type="match status" value="1"/>
</dbReference>
<dbReference type="PROSITE" id="PS00211">
    <property type="entry name" value="ABC_TRANSPORTER_1"/>
    <property type="match status" value="1"/>
</dbReference>
<keyword evidence="2" id="KW-0547">Nucleotide-binding</keyword>
<organism evidence="5 6">
    <name type="scientific">Nonomuraea fuscirosea</name>
    <dbReference type="NCBI Taxonomy" id="1291556"/>
    <lineage>
        <taxon>Bacteria</taxon>
        <taxon>Bacillati</taxon>
        <taxon>Actinomycetota</taxon>
        <taxon>Actinomycetes</taxon>
        <taxon>Streptosporangiales</taxon>
        <taxon>Streptosporangiaceae</taxon>
        <taxon>Nonomuraea</taxon>
    </lineage>
</organism>
<dbReference type="Gene3D" id="3.40.50.300">
    <property type="entry name" value="P-loop containing nucleotide triphosphate hydrolases"/>
    <property type="match status" value="1"/>
</dbReference>
<keyword evidence="3 5" id="KW-0067">ATP-binding</keyword>
<dbReference type="OrthoDB" id="4310860at2"/>
<dbReference type="CDD" id="cd03293">
    <property type="entry name" value="ABC_NrtD_SsuB_transporters"/>
    <property type="match status" value="1"/>
</dbReference>
<dbReference type="InterPro" id="IPR003593">
    <property type="entry name" value="AAA+_ATPase"/>
</dbReference>
<dbReference type="PANTHER" id="PTHR42788:SF13">
    <property type="entry name" value="ALIPHATIC SULFONATES IMPORT ATP-BINDING PROTEIN SSUB"/>
    <property type="match status" value="1"/>
</dbReference>
<dbReference type="SMART" id="SM00382">
    <property type="entry name" value="AAA"/>
    <property type="match status" value="1"/>
</dbReference>
<evidence type="ECO:0000313" key="6">
    <source>
        <dbReference type="Proteomes" id="UP000238312"/>
    </source>
</evidence>
<dbReference type="PANTHER" id="PTHR42788">
    <property type="entry name" value="TAURINE IMPORT ATP-BINDING PROTEIN-RELATED"/>
    <property type="match status" value="1"/>
</dbReference>
<dbReference type="InterPro" id="IPR003439">
    <property type="entry name" value="ABC_transporter-like_ATP-bd"/>
</dbReference>
<dbReference type="GO" id="GO:0005524">
    <property type="term" value="F:ATP binding"/>
    <property type="evidence" value="ECO:0007669"/>
    <property type="project" value="UniProtKB-KW"/>
</dbReference>
<accession>A0A2T0M7C0</accession>
<evidence type="ECO:0000259" key="4">
    <source>
        <dbReference type="PROSITE" id="PS50893"/>
    </source>
</evidence>
<dbReference type="InterPro" id="IPR050166">
    <property type="entry name" value="ABC_transporter_ATP-bind"/>
</dbReference>
<keyword evidence="1" id="KW-0813">Transport</keyword>
<name>A0A2T0M7C0_9ACTN</name>
<evidence type="ECO:0000313" key="5">
    <source>
        <dbReference type="EMBL" id="PRX53369.1"/>
    </source>
</evidence>
<comment type="caution">
    <text evidence="5">The sequence shown here is derived from an EMBL/GenBank/DDBJ whole genome shotgun (WGS) entry which is preliminary data.</text>
</comment>
<feature type="domain" description="ABC transporter" evidence="4">
    <location>
        <begin position="11"/>
        <end position="242"/>
    </location>
</feature>
<reference evidence="5 6" key="1">
    <citation type="submission" date="2018-03" db="EMBL/GenBank/DDBJ databases">
        <title>Genomic Encyclopedia of Type Strains, Phase III (KMG-III): the genomes of soil and plant-associated and newly described type strains.</title>
        <authorList>
            <person name="Whitman W."/>
        </authorList>
    </citation>
    <scope>NUCLEOTIDE SEQUENCE [LARGE SCALE GENOMIC DNA]</scope>
    <source>
        <strain evidence="5 6">CGMCC 4.7104</strain>
    </source>
</reference>
<dbReference type="Proteomes" id="UP000238312">
    <property type="component" value="Unassembled WGS sequence"/>
</dbReference>
<proteinExistence type="predicted"/>
<dbReference type="EMBL" id="PVNG01000028">
    <property type="protein sequence ID" value="PRX53369.1"/>
    <property type="molecule type" value="Genomic_DNA"/>
</dbReference>
<dbReference type="PROSITE" id="PS50893">
    <property type="entry name" value="ABC_TRANSPORTER_2"/>
    <property type="match status" value="1"/>
</dbReference>
<evidence type="ECO:0000256" key="2">
    <source>
        <dbReference type="ARBA" id="ARBA00022741"/>
    </source>
</evidence>
<gene>
    <name evidence="5" type="ORF">B0I32_128125</name>
</gene>
<dbReference type="SUPFAM" id="SSF52540">
    <property type="entry name" value="P-loop containing nucleoside triphosphate hydrolases"/>
    <property type="match status" value="1"/>
</dbReference>
<dbReference type="AlphaFoldDB" id="A0A2T0M7C0"/>
<dbReference type="InterPro" id="IPR017871">
    <property type="entry name" value="ABC_transporter-like_CS"/>
</dbReference>
<protein>
    <submittedName>
        <fullName evidence="5">NitT/TauT family transport system ATP-binding protein</fullName>
    </submittedName>
</protein>